<dbReference type="InterPro" id="IPR002347">
    <property type="entry name" value="SDR_fam"/>
</dbReference>
<name>A0ABD3W9X6_SINWO</name>
<dbReference type="InterPro" id="IPR036291">
    <property type="entry name" value="NAD(P)-bd_dom_sf"/>
</dbReference>
<keyword evidence="6" id="KW-1185">Reference proteome</keyword>
<feature type="non-terminal residue" evidence="5">
    <location>
        <position position="114"/>
    </location>
</feature>
<evidence type="ECO:0000256" key="1">
    <source>
        <dbReference type="ARBA" id="ARBA00006484"/>
    </source>
</evidence>
<dbReference type="PANTHER" id="PTHR44252">
    <property type="entry name" value="D-ERYTHRULOSE REDUCTASE"/>
    <property type="match status" value="1"/>
</dbReference>
<evidence type="ECO:0000313" key="6">
    <source>
        <dbReference type="Proteomes" id="UP001634394"/>
    </source>
</evidence>
<protein>
    <submittedName>
        <fullName evidence="5">Uncharacterized protein</fullName>
    </submittedName>
</protein>
<proteinExistence type="inferred from homology"/>
<comment type="subunit">
    <text evidence="2">Homotetramer.</text>
</comment>
<evidence type="ECO:0000256" key="3">
    <source>
        <dbReference type="ARBA" id="ARBA00022857"/>
    </source>
</evidence>
<comment type="caution">
    <text evidence="5">The sequence shown here is derived from an EMBL/GenBank/DDBJ whole genome shotgun (WGS) entry which is preliminary data.</text>
</comment>
<gene>
    <name evidence="5" type="ORF">ACJMK2_038404</name>
</gene>
<keyword evidence="3" id="KW-0521">NADP</keyword>
<dbReference type="GO" id="GO:0016616">
    <property type="term" value="F:oxidoreductase activity, acting on the CH-OH group of donors, NAD or NADP as acceptor"/>
    <property type="evidence" value="ECO:0007669"/>
    <property type="project" value="UniProtKB-ARBA"/>
</dbReference>
<evidence type="ECO:0000313" key="5">
    <source>
        <dbReference type="EMBL" id="KAL3870330.1"/>
    </source>
</evidence>
<dbReference type="InterPro" id="IPR051737">
    <property type="entry name" value="L-xylulose/Carbonyl_redctase"/>
</dbReference>
<keyword evidence="4" id="KW-0560">Oxidoreductase</keyword>
<evidence type="ECO:0000256" key="2">
    <source>
        <dbReference type="ARBA" id="ARBA00011881"/>
    </source>
</evidence>
<dbReference type="Gene3D" id="3.40.50.720">
    <property type="entry name" value="NAD(P)-binding Rossmann-like Domain"/>
    <property type="match status" value="1"/>
</dbReference>
<comment type="similarity">
    <text evidence="1">Belongs to the short-chain dehydrogenases/reductases (SDR) family.</text>
</comment>
<dbReference type="Proteomes" id="UP001634394">
    <property type="component" value="Unassembled WGS sequence"/>
</dbReference>
<sequence>MVDLADWTATRDALKNIGKIDLLVNNAGILIMSSFLETTKDDLDKVLDVNFKAVFNVSQIVARGMVERGDGGAIVNVSSCASKTGFRNFASYCSSKGALDSLTQVMATELGPHK</sequence>
<organism evidence="5 6">
    <name type="scientific">Sinanodonta woodiana</name>
    <name type="common">Chinese pond mussel</name>
    <name type="synonym">Anodonta woodiana</name>
    <dbReference type="NCBI Taxonomy" id="1069815"/>
    <lineage>
        <taxon>Eukaryota</taxon>
        <taxon>Metazoa</taxon>
        <taxon>Spiralia</taxon>
        <taxon>Lophotrochozoa</taxon>
        <taxon>Mollusca</taxon>
        <taxon>Bivalvia</taxon>
        <taxon>Autobranchia</taxon>
        <taxon>Heteroconchia</taxon>
        <taxon>Palaeoheterodonta</taxon>
        <taxon>Unionida</taxon>
        <taxon>Unionoidea</taxon>
        <taxon>Unionidae</taxon>
        <taxon>Unioninae</taxon>
        <taxon>Sinanodonta</taxon>
    </lineage>
</organism>
<dbReference type="InterPro" id="IPR020904">
    <property type="entry name" value="Sc_DH/Rdtase_CS"/>
</dbReference>
<dbReference type="Pfam" id="PF00106">
    <property type="entry name" value="adh_short"/>
    <property type="match status" value="1"/>
</dbReference>
<dbReference type="AlphaFoldDB" id="A0ABD3W9X6"/>
<dbReference type="PRINTS" id="PR00081">
    <property type="entry name" value="GDHRDH"/>
</dbReference>
<dbReference type="PROSITE" id="PS00061">
    <property type="entry name" value="ADH_SHORT"/>
    <property type="match status" value="1"/>
</dbReference>
<dbReference type="EMBL" id="JBJQND010000007">
    <property type="protein sequence ID" value="KAL3870330.1"/>
    <property type="molecule type" value="Genomic_DNA"/>
</dbReference>
<dbReference type="PRINTS" id="PR00080">
    <property type="entry name" value="SDRFAMILY"/>
</dbReference>
<accession>A0ABD3W9X6</accession>
<dbReference type="SUPFAM" id="SSF51735">
    <property type="entry name" value="NAD(P)-binding Rossmann-fold domains"/>
    <property type="match status" value="1"/>
</dbReference>
<reference evidence="5 6" key="1">
    <citation type="submission" date="2024-11" db="EMBL/GenBank/DDBJ databases">
        <title>Chromosome-level genome assembly of the freshwater bivalve Anodonta woodiana.</title>
        <authorList>
            <person name="Chen X."/>
        </authorList>
    </citation>
    <scope>NUCLEOTIDE SEQUENCE [LARGE SCALE GENOMIC DNA]</scope>
    <source>
        <strain evidence="5">MN2024</strain>
        <tissue evidence="5">Gills</tissue>
    </source>
</reference>
<evidence type="ECO:0000256" key="4">
    <source>
        <dbReference type="ARBA" id="ARBA00023002"/>
    </source>
</evidence>
<dbReference type="PANTHER" id="PTHR44252:SF3">
    <property type="entry name" value="D-ERYTHRULOSE REDUCTASE-RELATED"/>
    <property type="match status" value="1"/>
</dbReference>